<evidence type="ECO:0000313" key="2">
    <source>
        <dbReference type="EMBL" id="QSB44493.1"/>
    </source>
</evidence>
<evidence type="ECO:0000256" key="1">
    <source>
        <dbReference type="SAM" id="MobiDB-lite"/>
    </source>
</evidence>
<dbReference type="SUPFAM" id="SSF51735">
    <property type="entry name" value="NAD(P)-binding Rossmann-fold domains"/>
    <property type="match status" value="1"/>
</dbReference>
<proteinExistence type="predicted"/>
<feature type="region of interest" description="Disordered" evidence="1">
    <location>
        <begin position="39"/>
        <end position="58"/>
    </location>
</feature>
<dbReference type="RefSeq" id="WP_205442150.1">
    <property type="nucleotide sequence ID" value="NZ_CP061510.1"/>
</dbReference>
<name>A0ABX7K9I4_9SPHN</name>
<evidence type="ECO:0000313" key="3">
    <source>
        <dbReference type="Proteomes" id="UP000663637"/>
    </source>
</evidence>
<dbReference type="EMBL" id="CP061510">
    <property type="protein sequence ID" value="QSB44493.1"/>
    <property type="molecule type" value="Genomic_DNA"/>
</dbReference>
<sequence length="58" mass="5916">MVGKRPIITGVSKGIGGDFARPDAEAGADLAICSRAAHGTEGVPDERKPLNASILTAR</sequence>
<reference evidence="2 3" key="1">
    <citation type="submission" date="2020-09" db="EMBL/GenBank/DDBJ databases">
        <title>Complete genome sequence of altererythrobacter flavus SS-21NJ, isolated from Dongying oil sludge in Shandong province.</title>
        <authorList>
            <person name="Sun S."/>
            <person name="Zhang Z."/>
        </authorList>
    </citation>
    <scope>NUCLEOTIDE SEQUENCE [LARGE SCALE GENOMIC DNA]</scope>
    <source>
        <strain evidence="2 3">SS-21NJ</strain>
    </source>
</reference>
<gene>
    <name evidence="2" type="ORF">IDJ81_14545</name>
</gene>
<keyword evidence="3" id="KW-1185">Reference proteome</keyword>
<accession>A0ABX7K9I4</accession>
<dbReference type="InterPro" id="IPR036291">
    <property type="entry name" value="NAD(P)-bd_dom_sf"/>
</dbReference>
<dbReference type="Proteomes" id="UP000663637">
    <property type="component" value="Chromosome"/>
</dbReference>
<dbReference type="Gene3D" id="3.40.50.720">
    <property type="entry name" value="NAD(P)-binding Rossmann-like Domain"/>
    <property type="match status" value="1"/>
</dbReference>
<protein>
    <submittedName>
        <fullName evidence="2">Uncharacterized protein</fullName>
    </submittedName>
</protein>
<organism evidence="2 3">
    <name type="scientific">Tsuneonella flava</name>
    <dbReference type="NCBI Taxonomy" id="2055955"/>
    <lineage>
        <taxon>Bacteria</taxon>
        <taxon>Pseudomonadati</taxon>
        <taxon>Pseudomonadota</taxon>
        <taxon>Alphaproteobacteria</taxon>
        <taxon>Sphingomonadales</taxon>
        <taxon>Erythrobacteraceae</taxon>
        <taxon>Tsuneonella</taxon>
    </lineage>
</organism>